<gene>
    <name evidence="2" type="ORF">mMyoMyo1_009000</name>
</gene>
<dbReference type="AlphaFoldDB" id="A0A7J7TTW5"/>
<evidence type="ECO:0000313" key="2">
    <source>
        <dbReference type="EMBL" id="KAF6304021.1"/>
    </source>
</evidence>
<comment type="caution">
    <text evidence="2">The sequence shown here is derived from an EMBL/GenBank/DDBJ whole genome shotgun (WGS) entry which is preliminary data.</text>
</comment>
<feature type="region of interest" description="Disordered" evidence="1">
    <location>
        <begin position="1"/>
        <end position="20"/>
    </location>
</feature>
<proteinExistence type="predicted"/>
<reference evidence="2 3" key="1">
    <citation type="journal article" date="2020" name="Nature">
        <title>Six reference-quality genomes reveal evolution of bat adaptations.</title>
        <authorList>
            <person name="Jebb D."/>
            <person name="Huang Z."/>
            <person name="Pippel M."/>
            <person name="Hughes G.M."/>
            <person name="Lavrichenko K."/>
            <person name="Devanna P."/>
            <person name="Winkler S."/>
            <person name="Jermiin L.S."/>
            <person name="Skirmuntt E.C."/>
            <person name="Katzourakis A."/>
            <person name="Burkitt-Gray L."/>
            <person name="Ray D.A."/>
            <person name="Sullivan K.A.M."/>
            <person name="Roscito J.G."/>
            <person name="Kirilenko B.M."/>
            <person name="Davalos L.M."/>
            <person name="Corthals A.P."/>
            <person name="Power M.L."/>
            <person name="Jones G."/>
            <person name="Ransome R.D."/>
            <person name="Dechmann D.K.N."/>
            <person name="Locatelli A.G."/>
            <person name="Puechmaille S.J."/>
            <person name="Fedrigo O."/>
            <person name="Jarvis E.D."/>
            <person name="Hiller M."/>
            <person name="Vernes S.C."/>
            <person name="Myers E.W."/>
            <person name="Teeling E.C."/>
        </authorList>
    </citation>
    <scope>NUCLEOTIDE SEQUENCE [LARGE SCALE GENOMIC DNA]</scope>
    <source>
        <strain evidence="2">MMyoMyo1</strain>
        <tissue evidence="2">Flight muscle</tissue>
    </source>
</reference>
<feature type="region of interest" description="Disordered" evidence="1">
    <location>
        <begin position="132"/>
        <end position="153"/>
    </location>
</feature>
<keyword evidence="3" id="KW-1185">Reference proteome</keyword>
<organism evidence="2 3">
    <name type="scientific">Myotis myotis</name>
    <name type="common">Greater mouse-eared bat</name>
    <name type="synonym">Vespertilio myotis</name>
    <dbReference type="NCBI Taxonomy" id="51298"/>
    <lineage>
        <taxon>Eukaryota</taxon>
        <taxon>Metazoa</taxon>
        <taxon>Chordata</taxon>
        <taxon>Craniata</taxon>
        <taxon>Vertebrata</taxon>
        <taxon>Euteleostomi</taxon>
        <taxon>Mammalia</taxon>
        <taxon>Eutheria</taxon>
        <taxon>Laurasiatheria</taxon>
        <taxon>Chiroptera</taxon>
        <taxon>Yangochiroptera</taxon>
        <taxon>Vespertilionidae</taxon>
        <taxon>Myotis</taxon>
    </lineage>
</organism>
<dbReference type="EMBL" id="JABWUV010000015">
    <property type="protein sequence ID" value="KAF6304021.1"/>
    <property type="molecule type" value="Genomic_DNA"/>
</dbReference>
<feature type="compositionally biased region" description="Polar residues" evidence="1">
    <location>
        <begin position="141"/>
        <end position="153"/>
    </location>
</feature>
<evidence type="ECO:0000256" key="1">
    <source>
        <dbReference type="SAM" id="MobiDB-lite"/>
    </source>
</evidence>
<evidence type="ECO:0000313" key="3">
    <source>
        <dbReference type="Proteomes" id="UP000527355"/>
    </source>
</evidence>
<name>A0A7J7TTW5_MYOMY</name>
<sequence>MIPGHKKLPGSVAGAHSKKPPACVETMRGCGHTQCRSVDHAVCGLGTLIPPRSVAQLGVPVPGAWQLPVCTVLKLTHSGAGFWPLSLIPGLSSVTGLAQLLKDEGRWPAKSFRLNSPEVILFSEVEGMGRGLGAGGRDGLTESTSSPHLSSTK</sequence>
<dbReference type="Proteomes" id="UP000527355">
    <property type="component" value="Unassembled WGS sequence"/>
</dbReference>
<protein>
    <submittedName>
        <fullName evidence="2">Uncharacterized protein</fullName>
    </submittedName>
</protein>
<accession>A0A7J7TTW5</accession>